<protein>
    <submittedName>
        <fullName evidence="3">Uncharacterized protein YndB with AHSA1/START domain</fullName>
    </submittedName>
</protein>
<dbReference type="Pfam" id="PF08327">
    <property type="entry name" value="AHSA1"/>
    <property type="match status" value="1"/>
</dbReference>
<name>A0ABT9VEQ9_9BACI</name>
<dbReference type="SUPFAM" id="SSF55961">
    <property type="entry name" value="Bet v1-like"/>
    <property type="match status" value="1"/>
</dbReference>
<evidence type="ECO:0000259" key="2">
    <source>
        <dbReference type="Pfam" id="PF08327"/>
    </source>
</evidence>
<comment type="caution">
    <text evidence="3">The sequence shown here is derived from an EMBL/GenBank/DDBJ whole genome shotgun (WGS) entry which is preliminary data.</text>
</comment>
<dbReference type="EMBL" id="JAUSTQ010000004">
    <property type="protein sequence ID" value="MDQ0159462.1"/>
    <property type="molecule type" value="Genomic_DNA"/>
</dbReference>
<keyword evidence="4" id="KW-1185">Reference proteome</keyword>
<accession>A0ABT9VEQ9</accession>
<organism evidence="3 4">
    <name type="scientific">Alkalibacillus salilacus</name>
    <dbReference type="NCBI Taxonomy" id="284582"/>
    <lineage>
        <taxon>Bacteria</taxon>
        <taxon>Bacillati</taxon>
        <taxon>Bacillota</taxon>
        <taxon>Bacilli</taxon>
        <taxon>Bacillales</taxon>
        <taxon>Bacillaceae</taxon>
        <taxon>Alkalibacillus</taxon>
    </lineage>
</organism>
<comment type="similarity">
    <text evidence="1">Belongs to the AHA1 family.</text>
</comment>
<proteinExistence type="inferred from homology"/>
<reference evidence="3 4" key="1">
    <citation type="submission" date="2023-07" db="EMBL/GenBank/DDBJ databases">
        <title>Genomic Encyclopedia of Type Strains, Phase IV (KMG-IV): sequencing the most valuable type-strain genomes for metagenomic binning, comparative biology and taxonomic classification.</title>
        <authorList>
            <person name="Goeker M."/>
        </authorList>
    </citation>
    <scope>NUCLEOTIDE SEQUENCE [LARGE SCALE GENOMIC DNA]</scope>
    <source>
        <strain evidence="3 4">DSM 16460</strain>
    </source>
</reference>
<dbReference type="Gene3D" id="3.30.530.20">
    <property type="match status" value="1"/>
</dbReference>
<gene>
    <name evidence="3" type="ORF">J2S77_001426</name>
</gene>
<feature type="domain" description="Activator of Hsp90 ATPase homologue 1/2-like C-terminal" evidence="2">
    <location>
        <begin position="25"/>
        <end position="133"/>
    </location>
</feature>
<evidence type="ECO:0000313" key="4">
    <source>
        <dbReference type="Proteomes" id="UP001224359"/>
    </source>
</evidence>
<evidence type="ECO:0000313" key="3">
    <source>
        <dbReference type="EMBL" id="MDQ0159462.1"/>
    </source>
</evidence>
<evidence type="ECO:0000256" key="1">
    <source>
        <dbReference type="ARBA" id="ARBA00006817"/>
    </source>
</evidence>
<sequence>MNEYGMLEKVDGRYALEFKRHFPFEAEHVFDYLTKPEYFSAWYPFATGEMDLQVGGKIVFDDGEGTVYEAVITEFNPPWTFYFREVDDLLHMHLDATNNGCLLNFTHMFDDPTYAKYMAAGWHRCLDALDMLVQGNQPEWPENGAELREIYERQFDSQ</sequence>
<dbReference type="RefSeq" id="WP_306975960.1">
    <property type="nucleotide sequence ID" value="NZ_JAUSTQ010000004.1"/>
</dbReference>
<dbReference type="InterPro" id="IPR023393">
    <property type="entry name" value="START-like_dom_sf"/>
</dbReference>
<dbReference type="Proteomes" id="UP001224359">
    <property type="component" value="Unassembled WGS sequence"/>
</dbReference>
<dbReference type="InterPro" id="IPR013538">
    <property type="entry name" value="ASHA1/2-like_C"/>
</dbReference>